<protein>
    <submittedName>
        <fullName evidence="1">1941_t:CDS:1</fullName>
    </submittedName>
</protein>
<dbReference type="AlphaFoldDB" id="A0A9N9ES86"/>
<reference evidence="1" key="1">
    <citation type="submission" date="2021-06" db="EMBL/GenBank/DDBJ databases">
        <authorList>
            <person name="Kallberg Y."/>
            <person name="Tangrot J."/>
            <person name="Rosling A."/>
        </authorList>
    </citation>
    <scope>NUCLEOTIDE SEQUENCE</scope>
    <source>
        <strain evidence="1">MT106</strain>
    </source>
</reference>
<keyword evidence="2" id="KW-1185">Reference proteome</keyword>
<dbReference type="OrthoDB" id="2374784at2759"/>
<accession>A0A9N9ES86</accession>
<evidence type="ECO:0000313" key="1">
    <source>
        <dbReference type="EMBL" id="CAG8688032.1"/>
    </source>
</evidence>
<sequence>KFENAVGHFSYLCYQSKDAQSEEYKDSNHKRRMRYDCKGKVIVRIDMILSIIIVDIYHEFLHPRPNLCIEMLNELREEINTHSHLTVVDLKNHLRHQGFDISKYSSKRIYFWKSIADRNLFQRYDDHVESARKLLNEYDSHGFHLCLDIKDSETTAISFTTPLLNEIKNYGINKTARGRYELY</sequence>
<dbReference type="EMBL" id="CAJVPL010013183">
    <property type="protein sequence ID" value="CAG8688032.1"/>
    <property type="molecule type" value="Genomic_DNA"/>
</dbReference>
<proteinExistence type="predicted"/>
<feature type="non-terminal residue" evidence="1">
    <location>
        <position position="1"/>
    </location>
</feature>
<comment type="caution">
    <text evidence="1">The sequence shown here is derived from an EMBL/GenBank/DDBJ whole genome shotgun (WGS) entry which is preliminary data.</text>
</comment>
<evidence type="ECO:0000313" key="2">
    <source>
        <dbReference type="Proteomes" id="UP000789831"/>
    </source>
</evidence>
<feature type="non-terminal residue" evidence="1">
    <location>
        <position position="183"/>
    </location>
</feature>
<dbReference type="Proteomes" id="UP000789831">
    <property type="component" value="Unassembled WGS sequence"/>
</dbReference>
<name>A0A9N9ES86_9GLOM</name>
<organism evidence="1 2">
    <name type="scientific">Ambispora gerdemannii</name>
    <dbReference type="NCBI Taxonomy" id="144530"/>
    <lineage>
        <taxon>Eukaryota</taxon>
        <taxon>Fungi</taxon>
        <taxon>Fungi incertae sedis</taxon>
        <taxon>Mucoromycota</taxon>
        <taxon>Glomeromycotina</taxon>
        <taxon>Glomeromycetes</taxon>
        <taxon>Archaeosporales</taxon>
        <taxon>Ambisporaceae</taxon>
        <taxon>Ambispora</taxon>
    </lineage>
</organism>
<gene>
    <name evidence="1" type="ORF">AGERDE_LOCUS13000</name>
</gene>